<dbReference type="InterPro" id="IPR007763">
    <property type="entry name" value="NDUFA12"/>
</dbReference>
<dbReference type="AlphaFoldDB" id="A0A8H3F6Q1"/>
<dbReference type="GO" id="GO:0045271">
    <property type="term" value="C:respiratory chain complex I"/>
    <property type="evidence" value="ECO:0007669"/>
    <property type="project" value="InterPro"/>
</dbReference>
<keyword evidence="4" id="KW-1185">Reference proteome</keyword>
<sequence length="190" mass="22199">MSSRPGYFIRLWMAWKRLDLPWRKQKLAGRFLIFHLHEEALNILTDTDLDIGLDLSGTTFWEFRDAGNKGKIRRIAKYPRSTQYSDVKISPMWLQWLRHTRSVAPTIEEQEVDAQRQVNLKQLARLADERWNSKQSYIDSPKDTAQTSPLMAPNDTGGYRKGEEPNPFKPSRSPGEEWQPESWKPGSARR</sequence>
<evidence type="ECO:0000256" key="2">
    <source>
        <dbReference type="SAM" id="MobiDB-lite"/>
    </source>
</evidence>
<evidence type="ECO:0000313" key="4">
    <source>
        <dbReference type="Proteomes" id="UP000664169"/>
    </source>
</evidence>
<organism evidence="3 4">
    <name type="scientific">Gomphillus americanus</name>
    <dbReference type="NCBI Taxonomy" id="1940652"/>
    <lineage>
        <taxon>Eukaryota</taxon>
        <taxon>Fungi</taxon>
        <taxon>Dikarya</taxon>
        <taxon>Ascomycota</taxon>
        <taxon>Pezizomycotina</taxon>
        <taxon>Lecanoromycetes</taxon>
        <taxon>OSLEUM clade</taxon>
        <taxon>Ostropomycetidae</taxon>
        <taxon>Ostropales</taxon>
        <taxon>Graphidaceae</taxon>
        <taxon>Gomphilloideae</taxon>
        <taxon>Gomphillus</taxon>
    </lineage>
</organism>
<dbReference type="Pfam" id="PF05071">
    <property type="entry name" value="NDUFA12"/>
    <property type="match status" value="1"/>
</dbReference>
<dbReference type="OrthoDB" id="10255576at2759"/>
<protein>
    <recommendedName>
        <fullName evidence="5">NADH dehydrogenase [ubiquinone] 1 alpha subcomplex subunit</fullName>
    </recommendedName>
</protein>
<dbReference type="GO" id="GO:0032981">
    <property type="term" value="P:mitochondrial respiratory chain complex I assembly"/>
    <property type="evidence" value="ECO:0007669"/>
    <property type="project" value="TreeGrafter"/>
</dbReference>
<comment type="caution">
    <text evidence="3">The sequence shown here is derived from an EMBL/GenBank/DDBJ whole genome shotgun (WGS) entry which is preliminary data.</text>
</comment>
<name>A0A8H3F6Q1_9LECA</name>
<feature type="region of interest" description="Disordered" evidence="2">
    <location>
        <begin position="134"/>
        <end position="190"/>
    </location>
</feature>
<dbReference type="GO" id="GO:0005739">
    <property type="term" value="C:mitochondrion"/>
    <property type="evidence" value="ECO:0007669"/>
    <property type="project" value="TreeGrafter"/>
</dbReference>
<gene>
    <name evidence="3" type="ORF">GOMPHAMPRED_002070</name>
</gene>
<dbReference type="EMBL" id="CAJPDQ010000015">
    <property type="protein sequence ID" value="CAF9920381.1"/>
    <property type="molecule type" value="Genomic_DNA"/>
</dbReference>
<reference evidence="3" key="1">
    <citation type="submission" date="2021-03" db="EMBL/GenBank/DDBJ databases">
        <authorList>
            <person name="Tagirdzhanova G."/>
        </authorList>
    </citation>
    <scope>NUCLEOTIDE SEQUENCE</scope>
</reference>
<comment type="similarity">
    <text evidence="1">Belongs to the complex I NDUFA12 subunit family.</text>
</comment>
<evidence type="ECO:0000256" key="1">
    <source>
        <dbReference type="ARBA" id="ARBA00007355"/>
    </source>
</evidence>
<evidence type="ECO:0008006" key="5">
    <source>
        <dbReference type="Google" id="ProtNLM"/>
    </source>
</evidence>
<dbReference type="PANTHER" id="PTHR32470:SF2">
    <property type="entry name" value="NADH DEHYDROGENASE [UBIQUINONE] 1 ALPHA SUBCOMPLEX ASSEMBLY FACTOR 2"/>
    <property type="match status" value="1"/>
</dbReference>
<feature type="compositionally biased region" description="Polar residues" evidence="2">
    <location>
        <begin position="134"/>
        <end position="149"/>
    </location>
</feature>
<dbReference type="PANTHER" id="PTHR32470">
    <property type="entry name" value="ADH DEHYDROGENASE [UBIQUINONE] 1 ALPHA SUBCOMPLEX ASSEMBLY FACTOR 2"/>
    <property type="match status" value="1"/>
</dbReference>
<accession>A0A8H3F6Q1</accession>
<dbReference type="Proteomes" id="UP000664169">
    <property type="component" value="Unassembled WGS sequence"/>
</dbReference>
<evidence type="ECO:0000313" key="3">
    <source>
        <dbReference type="EMBL" id="CAF9920381.1"/>
    </source>
</evidence>
<proteinExistence type="inferred from homology"/>
<dbReference type="InterPro" id="IPR052618">
    <property type="entry name" value="ComplexI_NDUFA12"/>
</dbReference>